<feature type="non-terminal residue" evidence="1">
    <location>
        <position position="1"/>
    </location>
</feature>
<dbReference type="AlphaFoldDB" id="A0A9W4SVX6"/>
<comment type="caution">
    <text evidence="1">The sequence shown here is derived from an EMBL/GenBank/DDBJ whole genome shotgun (WGS) entry which is preliminary data.</text>
</comment>
<dbReference type="Proteomes" id="UP001153678">
    <property type="component" value="Unassembled WGS sequence"/>
</dbReference>
<evidence type="ECO:0000313" key="2">
    <source>
        <dbReference type="Proteomes" id="UP001153678"/>
    </source>
</evidence>
<sequence length="45" mass="5153">YYGKNRNSTSNHAIIYCEAATEWTNIKSKSATEIDNIIKEYNSPI</sequence>
<reference evidence="1" key="1">
    <citation type="submission" date="2022-08" db="EMBL/GenBank/DDBJ databases">
        <authorList>
            <person name="Kallberg Y."/>
            <person name="Tangrot J."/>
            <person name="Rosling A."/>
        </authorList>
    </citation>
    <scope>NUCLEOTIDE SEQUENCE</scope>
    <source>
        <strain evidence="1">Wild A</strain>
    </source>
</reference>
<keyword evidence="2" id="KW-1185">Reference proteome</keyword>
<evidence type="ECO:0000313" key="1">
    <source>
        <dbReference type="EMBL" id="CAI2182600.1"/>
    </source>
</evidence>
<proteinExistence type="predicted"/>
<protein>
    <submittedName>
        <fullName evidence="1">2811_t:CDS:1</fullName>
    </submittedName>
</protein>
<dbReference type="EMBL" id="CAMKVN010002782">
    <property type="protein sequence ID" value="CAI2182600.1"/>
    <property type="molecule type" value="Genomic_DNA"/>
</dbReference>
<name>A0A9W4SVX6_9GLOM</name>
<accession>A0A9W4SVX6</accession>
<organism evidence="1 2">
    <name type="scientific">Funneliformis geosporum</name>
    <dbReference type="NCBI Taxonomy" id="1117311"/>
    <lineage>
        <taxon>Eukaryota</taxon>
        <taxon>Fungi</taxon>
        <taxon>Fungi incertae sedis</taxon>
        <taxon>Mucoromycota</taxon>
        <taxon>Glomeromycotina</taxon>
        <taxon>Glomeromycetes</taxon>
        <taxon>Glomerales</taxon>
        <taxon>Glomeraceae</taxon>
        <taxon>Funneliformis</taxon>
    </lineage>
</organism>
<gene>
    <name evidence="1" type="ORF">FWILDA_LOCUS10661</name>
</gene>